<proteinExistence type="evidence at protein level"/>
<sequence>MDILENYVSFDEQARDINIAFDKLFGRDDISHMNNFSINKRSYYNCLDQISDDLNLVLNKYNDLAYSLLEIRYNMATKENYTHMEFYSDIERLFIKNEKLLNVISDIVEEEYDLDLNQASKGKKINIELQVTDNLNKIYLKSSVLMRILIPILCDFNCDDDINEVLVYDIFKEVIKSFDDGKKNALNKLYKIIYSRVFETKYSDVVIWTYLKNMSTDLMIIVKDYFKVIIKKIFPKLKHNSSVISYLDVVIKQKLKYLFTFKYPISYKPLKAETTDDEELSEQERMEINLLRNDQGNSIINECSIKQEIAKIKKKYNVTDEVMKEFINGRELNSIQIYLVKIYYSNKFKVNSNKNDIFYLLYGMTRELGEMNFSIIPEILSCAIAPNVRKMNNRKKLVDKIIHSDKYSYLLKSYLPIKNILDKNNVILQLMTIKNAKFMNKENKEVDFSTDHLAEEVLDMLLCI</sequence>
<reference evidence="3 4" key="2">
    <citation type="journal article" date="2022" name="Nat. Commun.">
        <title>Structural basis of template strand deoxyuridine promoter recognition by a viral RNA polymerase.</title>
        <authorList>
            <person name="Fraser A."/>
            <person name="Sokolova M.L."/>
            <person name="Drobysheva A.V."/>
            <person name="Gordeeva J.V."/>
            <person name="Borukhov S."/>
            <person name="Jumper J."/>
            <person name="Severinov K.V."/>
            <person name="Leiman P.G."/>
        </authorList>
    </citation>
    <scope>X-RAY CRYSTALLOGRAPHY (3.40 ANGSTROMS)</scope>
</reference>
<evidence type="ECO:0000313" key="1">
    <source>
        <dbReference type="EMBL" id="AMS01310.1"/>
    </source>
</evidence>
<protein>
    <submittedName>
        <fullName evidence="1">DNA-directed RNA polymerase subunit</fullName>
    </submittedName>
</protein>
<gene>
    <name evidence="1" type="ORF">AR9_g226</name>
</gene>
<dbReference type="GO" id="GO:0000428">
    <property type="term" value="C:DNA-directed RNA polymerase complex"/>
    <property type="evidence" value="ECO:0007669"/>
    <property type="project" value="UniProtKB-KW"/>
</dbReference>
<evidence type="ECO:0007829" key="4">
    <source>
        <dbReference type="PDB" id="7UM0"/>
    </source>
</evidence>
<dbReference type="PDB" id="7UM1">
    <property type="method" value="EM"/>
    <property type="resolution" value="4.20 A"/>
    <property type="chains" value="A=1-464"/>
</dbReference>
<reference evidence="1 2" key="1">
    <citation type="journal article" date="2016" name="Virology">
        <title>The genome of AR9, a giant transducing Bacillus phage encoding two multisubunit RNA polymerases.</title>
        <authorList>
            <person name="Lavysh D."/>
            <person name="Sokolova M."/>
            <person name="Minakhin L."/>
            <person name="Yakunina M."/>
            <person name="Artamonova T."/>
            <person name="Kozyavkin S."/>
            <person name="Makarova K.S."/>
            <person name="Koonin E.V."/>
            <person name="Severinov K."/>
        </authorList>
    </citation>
    <scope>NUCLEOTIDE SEQUENCE [LARGE SCALE GENOMIC DNA]</scope>
</reference>
<dbReference type="RefSeq" id="YP_009283130.1">
    <property type="nucleotide sequence ID" value="NC_031039.1"/>
</dbReference>
<dbReference type="OrthoDB" id="37996at10239"/>
<organism evidence="1 2">
    <name type="scientific">Bacillus phage AR9</name>
    <dbReference type="NCBI Taxonomy" id="1815509"/>
    <lineage>
        <taxon>Viruses</taxon>
        <taxon>Duplodnaviria</taxon>
        <taxon>Heunggongvirae</taxon>
        <taxon>Uroviricota</taxon>
        <taxon>Caudoviricetes</taxon>
        <taxon>Takahashivirus</taxon>
        <taxon>Bacillus phage PBS1</taxon>
    </lineage>
</organism>
<dbReference type="PDB" id="7UM0">
    <property type="method" value="EM"/>
    <property type="resolution" value="3.80 A"/>
    <property type="chains" value="A=1-464"/>
</dbReference>
<keyword evidence="3 4" id="KW-0002">3D-structure</keyword>
<dbReference type="SMR" id="A0A172JIC8"/>
<dbReference type="Proteomes" id="UP000202618">
    <property type="component" value="Segment"/>
</dbReference>
<evidence type="ECO:0007829" key="3">
    <source>
        <dbReference type="PDB" id="7S01"/>
    </source>
</evidence>
<dbReference type="GeneID" id="29058944"/>
<dbReference type="EMBL" id="KU878088">
    <property type="protein sequence ID" value="AMS01310.1"/>
    <property type="molecule type" value="Genomic_DNA"/>
</dbReference>
<evidence type="ECO:0000313" key="2">
    <source>
        <dbReference type="Proteomes" id="UP000202618"/>
    </source>
</evidence>
<accession>A0A172JIC8</accession>
<dbReference type="PDB" id="7S01">
    <property type="method" value="X-ray"/>
    <property type="resolution" value="3.40 A"/>
    <property type="chains" value="A=1-464"/>
</dbReference>
<keyword evidence="1" id="KW-0804">Transcription</keyword>
<keyword evidence="1" id="KW-0240">DNA-directed RNA polymerase</keyword>
<dbReference type="KEGG" id="vg:29058944"/>
<name>A0A172JIC8_BPPB1</name>